<gene>
    <name evidence="2" type="ORF">JF535_02825</name>
</gene>
<protein>
    <submittedName>
        <fullName evidence="2">DUF2939 domain-containing protein</fullName>
    </submittedName>
</protein>
<dbReference type="EMBL" id="JAEKJR010000001">
    <property type="protein sequence ID" value="MBN8429779.1"/>
    <property type="molecule type" value="Genomic_DNA"/>
</dbReference>
<keyword evidence="3" id="KW-1185">Reference proteome</keyword>
<accession>A0ABS3E3U4</accession>
<reference evidence="2 3" key="1">
    <citation type="submission" date="2020-12" db="EMBL/GenBank/DDBJ databases">
        <title>Oil enriched cultivation method for isolating marine PHA-producing bacteria.</title>
        <authorList>
            <person name="Zheng W."/>
            <person name="Yu S."/>
            <person name="Huang Y."/>
        </authorList>
    </citation>
    <scope>NUCLEOTIDE SEQUENCE [LARGE SCALE GENOMIC DNA]</scope>
    <source>
        <strain evidence="2 3">SN0-2</strain>
    </source>
</reference>
<evidence type="ECO:0000313" key="3">
    <source>
        <dbReference type="Proteomes" id="UP000664293"/>
    </source>
</evidence>
<feature type="region of interest" description="Disordered" evidence="1">
    <location>
        <begin position="121"/>
        <end position="147"/>
    </location>
</feature>
<evidence type="ECO:0000256" key="1">
    <source>
        <dbReference type="SAM" id="MobiDB-lite"/>
    </source>
</evidence>
<proteinExistence type="predicted"/>
<organism evidence="2 3">
    <name type="scientific">Microbulbifer salipaludis</name>
    <dbReference type="NCBI Taxonomy" id="187980"/>
    <lineage>
        <taxon>Bacteria</taxon>
        <taxon>Pseudomonadati</taxon>
        <taxon>Pseudomonadota</taxon>
        <taxon>Gammaproteobacteria</taxon>
        <taxon>Cellvibrionales</taxon>
        <taxon>Microbulbiferaceae</taxon>
        <taxon>Microbulbifer</taxon>
    </lineage>
</organism>
<name>A0ABS3E3U4_9GAMM</name>
<dbReference type="Proteomes" id="UP000664293">
    <property type="component" value="Unassembled WGS sequence"/>
</dbReference>
<evidence type="ECO:0000313" key="2">
    <source>
        <dbReference type="EMBL" id="MBN8429779.1"/>
    </source>
</evidence>
<dbReference type="RefSeq" id="WP_206998834.1">
    <property type="nucleotide sequence ID" value="NZ_JAEKJR010000001.1"/>
</dbReference>
<dbReference type="InterPro" id="IPR021330">
    <property type="entry name" value="DUF2939"/>
</dbReference>
<comment type="caution">
    <text evidence="2">The sequence shown here is derived from an EMBL/GenBank/DDBJ whole genome shotgun (WGS) entry which is preliminary data.</text>
</comment>
<dbReference type="Pfam" id="PF11159">
    <property type="entry name" value="DUF2939"/>
    <property type="match status" value="1"/>
</dbReference>
<sequence length="208" mass="23512">MGRWLLRAGLTVLLVSGVYAALPWYSAHRLIEAAHHEDTAALERYVDFPVLRANIRARLQAKLQQSMGEDMPPDLSGLFTAGADLLLGPLVDRLISAQGIADLIQGQKDWRAFERDLERVFGGTSRQPQAAPPQRRTGTDEDTTNAEHDHHWQLRRWYFSGPNTVSVICGNKVDDTGVKLSLQRNGWRWQLVDMVLIDTENGEVEEWQ</sequence>